<accession>A0A2Z6N249</accession>
<keyword evidence="1" id="KW-0812">Transmembrane</keyword>
<dbReference type="Proteomes" id="UP000242715">
    <property type="component" value="Unassembled WGS sequence"/>
</dbReference>
<keyword evidence="3" id="KW-1185">Reference proteome</keyword>
<organism evidence="2 3">
    <name type="scientific">Trifolium subterraneum</name>
    <name type="common">Subterranean clover</name>
    <dbReference type="NCBI Taxonomy" id="3900"/>
    <lineage>
        <taxon>Eukaryota</taxon>
        <taxon>Viridiplantae</taxon>
        <taxon>Streptophyta</taxon>
        <taxon>Embryophyta</taxon>
        <taxon>Tracheophyta</taxon>
        <taxon>Spermatophyta</taxon>
        <taxon>Magnoliopsida</taxon>
        <taxon>eudicotyledons</taxon>
        <taxon>Gunneridae</taxon>
        <taxon>Pentapetalae</taxon>
        <taxon>rosids</taxon>
        <taxon>fabids</taxon>
        <taxon>Fabales</taxon>
        <taxon>Fabaceae</taxon>
        <taxon>Papilionoideae</taxon>
        <taxon>50 kb inversion clade</taxon>
        <taxon>NPAAA clade</taxon>
        <taxon>Hologalegina</taxon>
        <taxon>IRL clade</taxon>
        <taxon>Trifolieae</taxon>
        <taxon>Trifolium</taxon>
    </lineage>
</organism>
<feature type="transmembrane region" description="Helical" evidence="1">
    <location>
        <begin position="150"/>
        <end position="171"/>
    </location>
</feature>
<sequence>MKTHEVIKPQPRTFSSHSLRLNEKHNNYVKPIVTVSTKDVTVAKDGDKECTMLPIDGDGDSAAQPYAENSTMSTKWWESLLNESSDKIGSCTLLQEKEYSNLEFANVEKFLNQDSDINLFVFCLFFVGLDRLPCWFVMARALAEVVVLYLIAYHSLAFVTIGGKSGCVLVFGSGSLK</sequence>
<keyword evidence="1" id="KW-0472">Membrane</keyword>
<evidence type="ECO:0000313" key="3">
    <source>
        <dbReference type="Proteomes" id="UP000242715"/>
    </source>
</evidence>
<name>A0A2Z6N249_TRISU</name>
<gene>
    <name evidence="2" type="ORF">TSUD_213230</name>
</gene>
<reference evidence="3" key="1">
    <citation type="journal article" date="2017" name="Front. Plant Sci.">
        <title>Climate Clever Clovers: New Paradigm to Reduce the Environmental Footprint of Ruminants by Breeding Low Methanogenic Forages Utilizing Haplotype Variation.</title>
        <authorList>
            <person name="Kaur P."/>
            <person name="Appels R."/>
            <person name="Bayer P.E."/>
            <person name="Keeble-Gagnere G."/>
            <person name="Wang J."/>
            <person name="Hirakawa H."/>
            <person name="Shirasawa K."/>
            <person name="Vercoe P."/>
            <person name="Stefanova K."/>
            <person name="Durmic Z."/>
            <person name="Nichols P."/>
            <person name="Revell C."/>
            <person name="Isobe S.N."/>
            <person name="Edwards D."/>
            <person name="Erskine W."/>
        </authorList>
    </citation>
    <scope>NUCLEOTIDE SEQUENCE [LARGE SCALE GENOMIC DNA]</scope>
    <source>
        <strain evidence="3">cv. Daliak</strain>
    </source>
</reference>
<keyword evidence="1" id="KW-1133">Transmembrane helix</keyword>
<dbReference type="AlphaFoldDB" id="A0A2Z6N249"/>
<proteinExistence type="predicted"/>
<protein>
    <submittedName>
        <fullName evidence="2">Uncharacterized protein</fullName>
    </submittedName>
</protein>
<evidence type="ECO:0000313" key="2">
    <source>
        <dbReference type="EMBL" id="GAU38938.1"/>
    </source>
</evidence>
<evidence type="ECO:0000256" key="1">
    <source>
        <dbReference type="SAM" id="Phobius"/>
    </source>
</evidence>
<feature type="transmembrane region" description="Helical" evidence="1">
    <location>
        <begin position="119"/>
        <end position="138"/>
    </location>
</feature>
<dbReference type="EMBL" id="DF973737">
    <property type="protein sequence ID" value="GAU38938.1"/>
    <property type="molecule type" value="Genomic_DNA"/>
</dbReference>